<evidence type="ECO:0000256" key="1">
    <source>
        <dbReference type="PROSITE-ProRule" id="PRU00339"/>
    </source>
</evidence>
<dbReference type="Proteomes" id="UP000015102">
    <property type="component" value="Unassembled WGS sequence"/>
</dbReference>
<keyword evidence="1" id="KW-0802">TPR repeat</keyword>
<dbReference type="EnsemblMetazoa" id="MESCA004953-RA">
    <property type="protein sequence ID" value="MESCA004953-PA"/>
    <property type="gene ID" value="MESCA004953"/>
</dbReference>
<keyword evidence="3" id="KW-1185">Reference proteome</keyword>
<reference evidence="3" key="1">
    <citation type="submission" date="2013-02" db="EMBL/GenBank/DDBJ databases">
        <authorList>
            <person name="Hughes D."/>
        </authorList>
    </citation>
    <scope>NUCLEOTIDE SEQUENCE</scope>
    <source>
        <strain>Durham</strain>
        <strain evidence="3">NC isolate 2 -- Noor lab</strain>
    </source>
</reference>
<name>T1GN14_MEGSC</name>
<reference evidence="2" key="2">
    <citation type="submission" date="2015-06" db="UniProtKB">
        <authorList>
            <consortium name="EnsemblMetazoa"/>
        </authorList>
    </citation>
    <scope>IDENTIFICATION</scope>
</reference>
<evidence type="ECO:0000313" key="2">
    <source>
        <dbReference type="EnsemblMetazoa" id="MESCA004953-PA"/>
    </source>
</evidence>
<feature type="repeat" description="TPR" evidence="1">
    <location>
        <begin position="41"/>
        <end position="74"/>
    </location>
</feature>
<accession>T1GN14</accession>
<organism evidence="2 3">
    <name type="scientific">Megaselia scalaris</name>
    <name type="common">Humpbacked fly</name>
    <name type="synonym">Phora scalaris</name>
    <dbReference type="NCBI Taxonomy" id="36166"/>
    <lineage>
        <taxon>Eukaryota</taxon>
        <taxon>Metazoa</taxon>
        <taxon>Ecdysozoa</taxon>
        <taxon>Arthropoda</taxon>
        <taxon>Hexapoda</taxon>
        <taxon>Insecta</taxon>
        <taxon>Pterygota</taxon>
        <taxon>Neoptera</taxon>
        <taxon>Endopterygota</taxon>
        <taxon>Diptera</taxon>
        <taxon>Brachycera</taxon>
        <taxon>Muscomorpha</taxon>
        <taxon>Platypezoidea</taxon>
        <taxon>Phoridae</taxon>
        <taxon>Megaseliini</taxon>
        <taxon>Megaselia</taxon>
    </lineage>
</organism>
<dbReference type="EMBL" id="CAQQ02198281">
    <property type="status" value="NOT_ANNOTATED_CDS"/>
    <property type="molecule type" value="Genomic_DNA"/>
</dbReference>
<dbReference type="PROSITE" id="PS50005">
    <property type="entry name" value="TPR"/>
    <property type="match status" value="1"/>
</dbReference>
<dbReference type="Gene3D" id="1.25.40.10">
    <property type="entry name" value="Tetratricopeptide repeat domain"/>
    <property type="match status" value="1"/>
</dbReference>
<dbReference type="AlphaFoldDB" id="T1GN14"/>
<evidence type="ECO:0000313" key="3">
    <source>
        <dbReference type="Proteomes" id="UP000015102"/>
    </source>
</evidence>
<dbReference type="SMART" id="SM00028">
    <property type="entry name" value="TPR"/>
    <property type="match status" value="1"/>
</dbReference>
<protein>
    <submittedName>
        <fullName evidence="2">Uncharacterized protein</fullName>
    </submittedName>
</protein>
<dbReference type="STRING" id="36166.T1GN14"/>
<dbReference type="InterPro" id="IPR019734">
    <property type="entry name" value="TPR_rpt"/>
</dbReference>
<dbReference type="Pfam" id="PF00515">
    <property type="entry name" value="TPR_1"/>
    <property type="match status" value="1"/>
</dbReference>
<dbReference type="SUPFAM" id="SSF48452">
    <property type="entry name" value="TPR-like"/>
    <property type="match status" value="1"/>
</dbReference>
<sequence length="176" mass="20249">PHDTERKQRGYIFAKHYYKINEFESAEQYLSSFLTVDTENSAALKLMGQICLKLNKQDKALASFQKSLQLNPKQPDLITEVCQLLLADNNLNPSTANYWCNFAENEKVQNDAVFGLRLKIMENGLHESSNIFCLVNITFPPRPVFSHMYPIDYPLRGKPQTQNHVRDSKILCKGPR</sequence>
<dbReference type="InterPro" id="IPR011990">
    <property type="entry name" value="TPR-like_helical_dom_sf"/>
</dbReference>
<proteinExistence type="predicted"/>
<dbReference type="HOGENOM" id="CLU_1528927_0_0_1"/>